<dbReference type="AlphaFoldDB" id="A0A2U8E1M5"/>
<dbReference type="EMBL" id="CP023004">
    <property type="protein sequence ID" value="AWI08432.1"/>
    <property type="molecule type" value="Genomic_DNA"/>
</dbReference>
<keyword evidence="2" id="KW-1185">Reference proteome</keyword>
<reference evidence="1 2" key="1">
    <citation type="journal article" date="2018" name="Syst. Appl. Microbiol.">
        <title>Ereboglobus luteus gen. nov. sp. nov. from cockroach guts, and new insights into the oxygen relationship of the genera Opitutus and Didymococcus (Verrucomicrobia: Opitutaceae).</title>
        <authorList>
            <person name="Tegtmeier D."/>
            <person name="Belitz A."/>
            <person name="Radek R."/>
            <person name="Heimerl T."/>
            <person name="Brune A."/>
        </authorList>
    </citation>
    <scope>NUCLEOTIDE SEQUENCE [LARGE SCALE GENOMIC DNA]</scope>
    <source>
        <strain evidence="1 2">Ho45</strain>
    </source>
</reference>
<sequence>MSPGCWQFVRFFTLNGGKRTVGLGVRVMSRRHRNYSQWGIEFFRENSNFNVSLRGLTVQSVAKIDEQACIFLGSHPGDFY</sequence>
<name>A0A2U8E1M5_9BACT</name>
<gene>
    <name evidence="1" type="ORF">CKA38_03450</name>
</gene>
<accession>A0A2U8E1M5</accession>
<dbReference type="KEGG" id="elut:CKA38_03450"/>
<protein>
    <submittedName>
        <fullName evidence="1">Uncharacterized protein</fullName>
    </submittedName>
</protein>
<dbReference type="Proteomes" id="UP000244896">
    <property type="component" value="Chromosome"/>
</dbReference>
<evidence type="ECO:0000313" key="2">
    <source>
        <dbReference type="Proteomes" id="UP000244896"/>
    </source>
</evidence>
<evidence type="ECO:0000313" key="1">
    <source>
        <dbReference type="EMBL" id="AWI08432.1"/>
    </source>
</evidence>
<proteinExistence type="predicted"/>
<organism evidence="1 2">
    <name type="scientific">Ereboglobus luteus</name>
    <dbReference type="NCBI Taxonomy" id="1796921"/>
    <lineage>
        <taxon>Bacteria</taxon>
        <taxon>Pseudomonadati</taxon>
        <taxon>Verrucomicrobiota</taxon>
        <taxon>Opitutia</taxon>
        <taxon>Opitutales</taxon>
        <taxon>Opitutaceae</taxon>
        <taxon>Ereboglobus</taxon>
    </lineage>
</organism>